<comment type="caution">
    <text evidence="6">The sequence shown here is derived from an EMBL/GenBank/DDBJ whole genome shotgun (WGS) entry which is preliminary data.</text>
</comment>
<dbReference type="Gene3D" id="3.20.20.140">
    <property type="entry name" value="Metal-dependent hydrolases"/>
    <property type="match status" value="1"/>
</dbReference>
<feature type="non-terminal residue" evidence="6">
    <location>
        <position position="323"/>
    </location>
</feature>
<keyword evidence="3 5" id="KW-0479">Metal-binding</keyword>
<dbReference type="AlphaFoldDB" id="A0AAD3DPW3"/>
<organism evidence="6 7">
    <name type="scientific">Astrephomene gubernaculifera</name>
    <dbReference type="NCBI Taxonomy" id="47775"/>
    <lineage>
        <taxon>Eukaryota</taxon>
        <taxon>Viridiplantae</taxon>
        <taxon>Chlorophyta</taxon>
        <taxon>core chlorophytes</taxon>
        <taxon>Chlorophyceae</taxon>
        <taxon>CS clade</taxon>
        <taxon>Chlamydomonadales</taxon>
        <taxon>Astrephomenaceae</taxon>
        <taxon>Astrephomene</taxon>
    </lineage>
</organism>
<dbReference type="InterPro" id="IPR050891">
    <property type="entry name" value="TatD-type_Hydrolase"/>
</dbReference>
<dbReference type="InterPro" id="IPR001130">
    <property type="entry name" value="TatD-like"/>
</dbReference>
<dbReference type="InterPro" id="IPR018228">
    <property type="entry name" value="DNase_TatD-rel_CS"/>
</dbReference>
<dbReference type="SUPFAM" id="SSF51556">
    <property type="entry name" value="Metallo-dependent hydrolases"/>
    <property type="match status" value="1"/>
</dbReference>
<feature type="binding site" evidence="5">
    <location>
        <position position="127"/>
    </location>
    <ligand>
        <name>a divalent metal cation</name>
        <dbReference type="ChEBI" id="CHEBI:60240"/>
        <label>1</label>
    </ligand>
</feature>
<accession>A0AAD3DPW3</accession>
<dbReference type="CDD" id="cd01310">
    <property type="entry name" value="TatD_DNAse"/>
    <property type="match status" value="1"/>
</dbReference>
<comment type="similarity">
    <text evidence="1">Belongs to the metallo-dependent hydrolases superfamily. TatD-type hydrolase family.</text>
</comment>
<gene>
    <name evidence="6" type="ORF">Agub_g5717</name>
</gene>
<name>A0AAD3DPW3_9CHLO</name>
<dbReference type="GO" id="GO:0046872">
    <property type="term" value="F:metal ion binding"/>
    <property type="evidence" value="ECO:0007669"/>
    <property type="project" value="UniProtKB-KW"/>
</dbReference>
<evidence type="ECO:0000256" key="2">
    <source>
        <dbReference type="ARBA" id="ARBA00022722"/>
    </source>
</evidence>
<keyword evidence="4" id="KW-0378">Hydrolase</keyword>
<dbReference type="GO" id="GO:0005829">
    <property type="term" value="C:cytosol"/>
    <property type="evidence" value="ECO:0007669"/>
    <property type="project" value="TreeGrafter"/>
</dbReference>
<keyword evidence="7" id="KW-1185">Reference proteome</keyword>
<feature type="binding site" evidence="5">
    <location>
        <position position="164"/>
    </location>
    <ligand>
        <name>a divalent metal cation</name>
        <dbReference type="ChEBI" id="CHEBI:60240"/>
        <label>2</label>
    </ligand>
</feature>
<dbReference type="EMBL" id="BMAR01000008">
    <property type="protein sequence ID" value="GFR44457.1"/>
    <property type="molecule type" value="Genomic_DNA"/>
</dbReference>
<dbReference type="GO" id="GO:0008296">
    <property type="term" value="F:3'-5'-DNA exonuclease activity"/>
    <property type="evidence" value="ECO:0007669"/>
    <property type="project" value="TreeGrafter"/>
</dbReference>
<dbReference type="PROSITE" id="PS01091">
    <property type="entry name" value="TATD_3"/>
    <property type="match status" value="1"/>
</dbReference>
<protein>
    <submittedName>
        <fullName evidence="6">Uncharacterized protein</fullName>
    </submittedName>
</protein>
<dbReference type="PANTHER" id="PTHR10060:SF15">
    <property type="entry name" value="DEOXYRIBONUCLEASE TATDN1"/>
    <property type="match status" value="1"/>
</dbReference>
<evidence type="ECO:0000313" key="6">
    <source>
        <dbReference type="EMBL" id="GFR44457.1"/>
    </source>
</evidence>
<sequence>SSLAPAVPAFPPTKMRFIDIGANLLDDMYGGQYNDKSYHPPDLTAVLQRAWAAGVSRLIITAGSLEESRRALQLAQTDERLFCTVGCHPTRCGEFEAHPGGPQAYMQELAAVLREGQRLGKVVAVGECGLDYDRLHFCDAPSQRRHFEGQFQLARESGLPMFLHLRAAAGDFLDIVRRHAADMPRGGVVHSFDGSAEEAAAVLQLPQLAIGLNGCSLKSEANLAVVATLPTERIMIETDCPWCEIRPTHAGRKFLSPAALAGSSGAKDRKKHSAGCQVKSRNEPANIRQVLEVIAGVKGITELEPLAEQIYTNTAAMFFPEQG</sequence>
<reference evidence="6 7" key="1">
    <citation type="journal article" date="2021" name="Sci. Rep.">
        <title>Genome sequencing of the multicellular alga Astrephomene provides insights into convergent evolution of germ-soma differentiation.</title>
        <authorList>
            <person name="Yamashita S."/>
            <person name="Yamamoto K."/>
            <person name="Matsuzaki R."/>
            <person name="Suzuki S."/>
            <person name="Yamaguchi H."/>
            <person name="Hirooka S."/>
            <person name="Minakuchi Y."/>
            <person name="Miyagishima S."/>
            <person name="Kawachi M."/>
            <person name="Toyoda A."/>
            <person name="Nozaki H."/>
        </authorList>
    </citation>
    <scope>NUCLEOTIDE SEQUENCE [LARGE SCALE GENOMIC DNA]</scope>
    <source>
        <strain evidence="6 7">NIES-4017</strain>
    </source>
</reference>
<feature type="binding site" evidence="5">
    <location>
        <position position="190"/>
    </location>
    <ligand>
        <name>a divalent metal cation</name>
        <dbReference type="ChEBI" id="CHEBI:60240"/>
        <label>2</label>
    </ligand>
</feature>
<dbReference type="Pfam" id="PF01026">
    <property type="entry name" value="TatD_DNase"/>
    <property type="match status" value="1"/>
</dbReference>
<dbReference type="PIRSF" id="PIRSF005902">
    <property type="entry name" value="DNase_TatD"/>
    <property type="match status" value="1"/>
</dbReference>
<proteinExistence type="inferred from homology"/>
<dbReference type="InterPro" id="IPR032466">
    <property type="entry name" value="Metal_Hydrolase"/>
</dbReference>
<evidence type="ECO:0000256" key="5">
    <source>
        <dbReference type="PIRSR" id="PIRSR005902-1"/>
    </source>
</evidence>
<evidence type="ECO:0000313" key="7">
    <source>
        <dbReference type="Proteomes" id="UP001054857"/>
    </source>
</evidence>
<feature type="non-terminal residue" evidence="6">
    <location>
        <position position="1"/>
    </location>
</feature>
<dbReference type="Proteomes" id="UP001054857">
    <property type="component" value="Unassembled WGS sequence"/>
</dbReference>
<keyword evidence="2" id="KW-0540">Nuclease</keyword>
<dbReference type="PANTHER" id="PTHR10060">
    <property type="entry name" value="TATD FAMILY DEOXYRIBONUCLEASE"/>
    <property type="match status" value="1"/>
</dbReference>
<evidence type="ECO:0000256" key="4">
    <source>
        <dbReference type="ARBA" id="ARBA00022801"/>
    </source>
</evidence>
<feature type="binding site" evidence="5">
    <location>
        <position position="239"/>
    </location>
    <ligand>
        <name>a divalent metal cation</name>
        <dbReference type="ChEBI" id="CHEBI:60240"/>
        <label>1</label>
    </ligand>
</feature>
<dbReference type="FunFam" id="3.20.20.140:FF:000040">
    <property type="entry name" value="Putative tatD related deoxyribonuclease"/>
    <property type="match status" value="1"/>
</dbReference>
<evidence type="ECO:0000256" key="1">
    <source>
        <dbReference type="ARBA" id="ARBA00009275"/>
    </source>
</evidence>
<evidence type="ECO:0000256" key="3">
    <source>
        <dbReference type="ARBA" id="ARBA00022723"/>
    </source>
</evidence>